<dbReference type="GeneID" id="103250403"/>
<dbReference type="STRING" id="1868482.ENSTSYP00000011067"/>
<keyword evidence="7" id="KW-1185">Reference proteome</keyword>
<evidence type="ECO:0000256" key="3">
    <source>
        <dbReference type="ARBA" id="ARBA00023180"/>
    </source>
</evidence>
<dbReference type="SMART" id="SM00093">
    <property type="entry name" value="SERPIN"/>
    <property type="match status" value="1"/>
</dbReference>
<dbReference type="InterPro" id="IPR023796">
    <property type="entry name" value="Serpin_dom"/>
</dbReference>
<evidence type="ECO:0000259" key="6">
    <source>
        <dbReference type="SMART" id="SM00093"/>
    </source>
</evidence>
<dbReference type="Proteomes" id="UP000189704">
    <property type="component" value="Unplaced"/>
</dbReference>
<dbReference type="KEGG" id="csyr:103250403"/>
<dbReference type="GO" id="GO:0005615">
    <property type="term" value="C:extracellular space"/>
    <property type="evidence" value="ECO:0007669"/>
    <property type="project" value="InterPro"/>
</dbReference>
<dbReference type="Pfam" id="PF00079">
    <property type="entry name" value="Serpin"/>
    <property type="match status" value="1"/>
</dbReference>
<dbReference type="OrthoDB" id="671595at2759"/>
<evidence type="ECO:0000256" key="4">
    <source>
        <dbReference type="RuleBase" id="RU000411"/>
    </source>
</evidence>
<evidence type="ECO:0000313" key="8">
    <source>
        <dbReference type="RefSeq" id="XP_008047177.1"/>
    </source>
</evidence>
<dbReference type="Gene3D" id="2.10.310.10">
    <property type="entry name" value="Serpins superfamily"/>
    <property type="match status" value="1"/>
</dbReference>
<dbReference type="Gene3D" id="2.30.39.10">
    <property type="entry name" value="Alpha-1-antitrypsin, domain 1"/>
    <property type="match status" value="1"/>
</dbReference>
<dbReference type="SUPFAM" id="SSF56574">
    <property type="entry name" value="Serpins"/>
    <property type="match status" value="1"/>
</dbReference>
<keyword evidence="2 5" id="KW-0732">Signal</keyword>
<dbReference type="PANTHER" id="PTHR11461:SF154">
    <property type="entry name" value="SERPIN A11"/>
    <property type="match status" value="1"/>
</dbReference>
<evidence type="ECO:0000313" key="7">
    <source>
        <dbReference type="Proteomes" id="UP000189704"/>
    </source>
</evidence>
<name>A0A1U7T2M3_CARSF</name>
<dbReference type="FunFam" id="2.10.310.10:FF:000001">
    <property type="entry name" value="Serpin family A member 1"/>
    <property type="match status" value="1"/>
</dbReference>
<feature type="chain" id="PRO_5010517639" evidence="5">
    <location>
        <begin position="20"/>
        <end position="422"/>
    </location>
</feature>
<dbReference type="CTD" id="256394"/>
<keyword evidence="3" id="KW-0325">Glycoprotein</keyword>
<dbReference type="InterPro" id="IPR042178">
    <property type="entry name" value="Serpin_sf_1"/>
</dbReference>
<dbReference type="RefSeq" id="XP_008047177.1">
    <property type="nucleotide sequence ID" value="XM_008048986.1"/>
</dbReference>
<feature type="signal peptide" evidence="5">
    <location>
        <begin position="1"/>
        <end position="19"/>
    </location>
</feature>
<accession>A0A1U7T2M3</accession>
<evidence type="ECO:0000256" key="2">
    <source>
        <dbReference type="ARBA" id="ARBA00022729"/>
    </source>
</evidence>
<proteinExistence type="inferred from homology"/>
<organism evidence="7 8">
    <name type="scientific">Carlito syrichta</name>
    <name type="common">Philippine tarsier</name>
    <name type="synonym">Tarsius syrichta</name>
    <dbReference type="NCBI Taxonomy" id="1868482"/>
    <lineage>
        <taxon>Eukaryota</taxon>
        <taxon>Metazoa</taxon>
        <taxon>Chordata</taxon>
        <taxon>Craniata</taxon>
        <taxon>Vertebrata</taxon>
        <taxon>Euteleostomi</taxon>
        <taxon>Mammalia</taxon>
        <taxon>Eutheria</taxon>
        <taxon>Euarchontoglires</taxon>
        <taxon>Primates</taxon>
        <taxon>Haplorrhini</taxon>
        <taxon>Tarsiiformes</taxon>
        <taxon>Tarsiidae</taxon>
        <taxon>Carlito</taxon>
    </lineage>
</organism>
<dbReference type="InterPro" id="IPR000215">
    <property type="entry name" value="Serpin_fam"/>
</dbReference>
<dbReference type="GO" id="GO:0004867">
    <property type="term" value="F:serine-type endopeptidase inhibitor activity"/>
    <property type="evidence" value="ECO:0007669"/>
    <property type="project" value="InterPro"/>
</dbReference>
<dbReference type="FunFam" id="3.30.497.10:FF:000001">
    <property type="entry name" value="Serine protease inhibitor"/>
    <property type="match status" value="1"/>
</dbReference>
<dbReference type="InterPro" id="IPR036186">
    <property type="entry name" value="Serpin_sf"/>
</dbReference>
<feature type="domain" description="Serpin" evidence="6">
    <location>
        <begin position="59"/>
        <end position="419"/>
    </location>
</feature>
<reference evidence="8" key="1">
    <citation type="submission" date="2025-08" db="UniProtKB">
        <authorList>
            <consortium name="RefSeq"/>
        </authorList>
    </citation>
    <scope>IDENTIFICATION</scope>
</reference>
<dbReference type="InterPro" id="IPR042185">
    <property type="entry name" value="Serpin_sf_2"/>
</dbReference>
<dbReference type="Gene3D" id="3.30.497.10">
    <property type="entry name" value="Antithrombin, subunit I, domain 2"/>
    <property type="match status" value="1"/>
</dbReference>
<sequence length="422" mass="46734">MGPACTWLLGAGILACVHCQPLSAHGVKDPEGPGRPSHPFSASAPAYHKVTPTITSFALRLYRQLATDTAGNIFFSPVGISTTLALLSLGAQADTPARILEGLGFNLTETPEAEIHQGFQNLIRTLDLPSPKLELQAGTSLFLDKQLKPQQRFLDRSKELYGALAFSANFTDSATTGRQIKDYVRKQTYGQIADCLQELDRDTLLVISNYIFFKAKWKHPFHRYHTPKQESFLVDERTSLQVPMMHQREMHRFLYDQEVACTVLQIEYSGNARALLILPDPGKMKQVEAALQPETLRKWSRRLLPSLLDLHLPRLSISGTYNLEEILPRVGLTHIFTPEVDLSRITGQLSRTISRVTHKAGVDVSEKGTSAGATSGLLAQPPPLNVTSAPRAHFNRPFLLLLWEVTTQSLLFLGKVVNPAAG</sequence>
<evidence type="ECO:0000256" key="1">
    <source>
        <dbReference type="ARBA" id="ARBA00009500"/>
    </source>
</evidence>
<dbReference type="AlphaFoldDB" id="A0A1U7T2M3"/>
<protein>
    <submittedName>
        <fullName evidence="8">Serpin A11</fullName>
    </submittedName>
</protein>
<gene>
    <name evidence="8" type="primary">SERPINA11</name>
</gene>
<dbReference type="OMA" id="MACTVLQ"/>
<dbReference type="PANTHER" id="PTHR11461">
    <property type="entry name" value="SERINE PROTEASE INHIBITOR, SERPIN"/>
    <property type="match status" value="1"/>
</dbReference>
<comment type="similarity">
    <text evidence="1 4">Belongs to the serpin family.</text>
</comment>
<dbReference type="FunFam" id="2.30.39.10:FF:000003">
    <property type="entry name" value="alpha-1-antitrypsin isoform X1"/>
    <property type="match status" value="1"/>
</dbReference>
<evidence type="ECO:0000256" key="5">
    <source>
        <dbReference type="SAM" id="SignalP"/>
    </source>
</evidence>